<evidence type="ECO:0000256" key="7">
    <source>
        <dbReference type="ARBA" id="ARBA00023172"/>
    </source>
</evidence>
<dbReference type="GO" id="GO:0003697">
    <property type="term" value="F:single-stranded DNA binding"/>
    <property type="evidence" value="ECO:0007669"/>
    <property type="project" value="TreeGrafter"/>
</dbReference>
<organism evidence="11">
    <name type="scientific">Timema cristinae</name>
    <name type="common">Walking stick</name>
    <dbReference type="NCBI Taxonomy" id="61476"/>
    <lineage>
        <taxon>Eukaryota</taxon>
        <taxon>Metazoa</taxon>
        <taxon>Ecdysozoa</taxon>
        <taxon>Arthropoda</taxon>
        <taxon>Hexapoda</taxon>
        <taxon>Insecta</taxon>
        <taxon>Pterygota</taxon>
        <taxon>Neoptera</taxon>
        <taxon>Polyneoptera</taxon>
        <taxon>Phasmatodea</taxon>
        <taxon>Timematodea</taxon>
        <taxon>Timematoidea</taxon>
        <taxon>Timematidae</taxon>
        <taxon>Timema</taxon>
    </lineage>
</organism>
<keyword evidence="3" id="KW-0547">Nucleotide-binding</keyword>
<evidence type="ECO:0000256" key="4">
    <source>
        <dbReference type="ARBA" id="ARBA00022763"/>
    </source>
</evidence>
<comment type="subcellular location">
    <subcellularLocation>
        <location evidence="1">Nucleus</location>
    </subcellularLocation>
</comment>
<reference evidence="11" key="1">
    <citation type="submission" date="2020-11" db="EMBL/GenBank/DDBJ databases">
        <authorList>
            <person name="Tran Van P."/>
        </authorList>
    </citation>
    <scope>NUCLEOTIDE SEQUENCE</scope>
</reference>
<keyword evidence="7" id="KW-0233">DNA recombination</keyword>
<dbReference type="InterPro" id="IPR020588">
    <property type="entry name" value="RecA_ATP-bd"/>
</dbReference>
<dbReference type="InterPro" id="IPR013632">
    <property type="entry name" value="Rad51_C"/>
</dbReference>
<evidence type="ECO:0000256" key="9">
    <source>
        <dbReference type="ARBA" id="ARBA00023242"/>
    </source>
</evidence>
<evidence type="ECO:0000256" key="5">
    <source>
        <dbReference type="ARBA" id="ARBA00022840"/>
    </source>
</evidence>
<accession>A0A7R9GWV6</accession>
<dbReference type="GO" id="GO:0000723">
    <property type="term" value="P:telomere maintenance"/>
    <property type="evidence" value="ECO:0007669"/>
    <property type="project" value="TreeGrafter"/>
</dbReference>
<dbReference type="SUPFAM" id="SSF52540">
    <property type="entry name" value="P-loop containing nucleoside triphosphate hydrolases"/>
    <property type="match status" value="1"/>
</dbReference>
<keyword evidence="6" id="KW-0238">DNA-binding</keyword>
<dbReference type="InterPro" id="IPR027417">
    <property type="entry name" value="P-loop_NTPase"/>
</dbReference>
<dbReference type="PANTHER" id="PTHR46457">
    <property type="entry name" value="DNA REPAIR PROTEIN RAD51 HOMOLOG 4"/>
    <property type="match status" value="1"/>
</dbReference>
<evidence type="ECO:0000256" key="2">
    <source>
        <dbReference type="ARBA" id="ARBA00007095"/>
    </source>
</evidence>
<dbReference type="GO" id="GO:0140664">
    <property type="term" value="F:ATP-dependent DNA damage sensor activity"/>
    <property type="evidence" value="ECO:0007669"/>
    <property type="project" value="InterPro"/>
</dbReference>
<dbReference type="GO" id="GO:0000724">
    <property type="term" value="P:double-strand break repair via homologous recombination"/>
    <property type="evidence" value="ECO:0007669"/>
    <property type="project" value="TreeGrafter"/>
</dbReference>
<evidence type="ECO:0000256" key="3">
    <source>
        <dbReference type="ARBA" id="ARBA00022741"/>
    </source>
</evidence>
<dbReference type="GO" id="GO:0033063">
    <property type="term" value="C:Rad51B-Rad51C-Rad51D-XRCC2 complex"/>
    <property type="evidence" value="ECO:0007669"/>
    <property type="project" value="TreeGrafter"/>
</dbReference>
<gene>
    <name evidence="11" type="ORF">TCEB3V08_LOCUS4881</name>
</gene>
<dbReference type="EMBL" id="OC317816">
    <property type="protein sequence ID" value="CAD7399202.1"/>
    <property type="molecule type" value="Genomic_DNA"/>
</dbReference>
<keyword evidence="9" id="KW-0539">Nucleus</keyword>
<name>A0A7R9GWV6_TIMCR</name>
<proteinExistence type="inferred from homology"/>
<dbReference type="PROSITE" id="PS50162">
    <property type="entry name" value="RECA_2"/>
    <property type="match status" value="1"/>
</dbReference>
<dbReference type="GO" id="GO:0005524">
    <property type="term" value="F:ATP binding"/>
    <property type="evidence" value="ECO:0007669"/>
    <property type="project" value="UniProtKB-KW"/>
</dbReference>
<keyword evidence="5" id="KW-0067">ATP-binding</keyword>
<evidence type="ECO:0000256" key="6">
    <source>
        <dbReference type="ARBA" id="ARBA00023125"/>
    </source>
</evidence>
<sequence length="299" mass="33042">MANANESVDLLLQGGLFTGNLYEVYGPSGDGKTQLCLTIACNVAHYLKQHVHYIDTKFDFSGKRTQAMLEARACCIYRTCARIRVEGGFKTATSTPDRDSNLDLTVIDSPFFCPNDALEKAVIKRPVTKIPVEQETGAVMERIRVTRVKDVYETHQFLHQLKGILQDGQDAESSVRLVIIDALPSLFLPFLGESHNDGLGLMNHLVNTIKYLSLEYHVVFLVVNIALWSSNEDALENPREMSAGIRPALGHFWLHVPNTRLLIQKKTPQGDARTVTVTKSTSVALGQSCTVTISAKGVV</sequence>
<dbReference type="GO" id="GO:0005815">
    <property type="term" value="C:microtubule organizing center"/>
    <property type="evidence" value="ECO:0007669"/>
    <property type="project" value="TreeGrafter"/>
</dbReference>
<dbReference type="InterPro" id="IPR051988">
    <property type="entry name" value="HRR_RAD51_Paralog"/>
</dbReference>
<evidence type="ECO:0000256" key="1">
    <source>
        <dbReference type="ARBA" id="ARBA00004123"/>
    </source>
</evidence>
<dbReference type="GO" id="GO:0000400">
    <property type="term" value="F:four-way junction DNA binding"/>
    <property type="evidence" value="ECO:0007669"/>
    <property type="project" value="TreeGrafter"/>
</dbReference>
<evidence type="ECO:0000259" key="10">
    <source>
        <dbReference type="PROSITE" id="PS50162"/>
    </source>
</evidence>
<dbReference type="GO" id="GO:0005657">
    <property type="term" value="C:replication fork"/>
    <property type="evidence" value="ECO:0007669"/>
    <property type="project" value="TreeGrafter"/>
</dbReference>
<evidence type="ECO:0000313" key="11">
    <source>
        <dbReference type="EMBL" id="CAD7399202.1"/>
    </source>
</evidence>
<dbReference type="Gene3D" id="3.40.50.300">
    <property type="entry name" value="P-loop containing nucleotide triphosphate hydrolases"/>
    <property type="match status" value="1"/>
</dbReference>
<keyword evidence="4" id="KW-0227">DNA damage</keyword>
<protein>
    <recommendedName>
        <fullName evidence="10">RecA family profile 1 domain-containing protein</fullName>
    </recommendedName>
</protein>
<dbReference type="InterPro" id="IPR047323">
    <property type="entry name" value="Rad51D_C"/>
</dbReference>
<dbReference type="PANTHER" id="PTHR46457:SF1">
    <property type="entry name" value="DNA REPAIR PROTEIN RAD51 HOMOLOG 4"/>
    <property type="match status" value="1"/>
</dbReference>
<dbReference type="GO" id="GO:0007131">
    <property type="term" value="P:reciprocal meiotic recombination"/>
    <property type="evidence" value="ECO:0007669"/>
    <property type="project" value="TreeGrafter"/>
</dbReference>
<feature type="domain" description="RecA family profile 1" evidence="10">
    <location>
        <begin position="1"/>
        <end position="226"/>
    </location>
</feature>
<dbReference type="GO" id="GO:0042148">
    <property type="term" value="P:DNA strand invasion"/>
    <property type="evidence" value="ECO:0007669"/>
    <property type="project" value="TreeGrafter"/>
</dbReference>
<evidence type="ECO:0000256" key="8">
    <source>
        <dbReference type="ARBA" id="ARBA00023204"/>
    </source>
</evidence>
<dbReference type="AlphaFoldDB" id="A0A7R9GWV6"/>
<keyword evidence="8" id="KW-0234">DNA repair</keyword>
<dbReference type="Pfam" id="PF08423">
    <property type="entry name" value="Rad51"/>
    <property type="match status" value="2"/>
</dbReference>
<comment type="similarity">
    <text evidence="2">Belongs to the RecA family. RAD51 subfamily.</text>
</comment>
<dbReference type="CDD" id="cd19489">
    <property type="entry name" value="Rad51D"/>
    <property type="match status" value="1"/>
</dbReference>